<dbReference type="STRING" id="356882.A0A423WU68"/>
<evidence type="ECO:0000313" key="3">
    <source>
        <dbReference type="Proteomes" id="UP000283895"/>
    </source>
</evidence>
<dbReference type="OrthoDB" id="19653at2759"/>
<dbReference type="Pfam" id="PF07859">
    <property type="entry name" value="Abhydrolase_3"/>
    <property type="match status" value="1"/>
</dbReference>
<dbReference type="InterPro" id="IPR013094">
    <property type="entry name" value="AB_hydrolase_3"/>
</dbReference>
<keyword evidence="3" id="KW-1185">Reference proteome</keyword>
<dbReference type="InterPro" id="IPR050466">
    <property type="entry name" value="Carboxylest/Gibb_receptor"/>
</dbReference>
<dbReference type="PANTHER" id="PTHR23024">
    <property type="entry name" value="ARYLACETAMIDE DEACETYLASE"/>
    <property type="match status" value="1"/>
</dbReference>
<gene>
    <name evidence="2" type="ORF">VMCG_04173</name>
</gene>
<evidence type="ECO:0000313" key="2">
    <source>
        <dbReference type="EMBL" id="ROW06901.1"/>
    </source>
</evidence>
<evidence type="ECO:0000259" key="1">
    <source>
        <dbReference type="Pfam" id="PF07859"/>
    </source>
</evidence>
<organism evidence="2 3">
    <name type="scientific">Cytospora schulzeri</name>
    <dbReference type="NCBI Taxonomy" id="448051"/>
    <lineage>
        <taxon>Eukaryota</taxon>
        <taxon>Fungi</taxon>
        <taxon>Dikarya</taxon>
        <taxon>Ascomycota</taxon>
        <taxon>Pezizomycotina</taxon>
        <taxon>Sordariomycetes</taxon>
        <taxon>Sordariomycetidae</taxon>
        <taxon>Diaporthales</taxon>
        <taxon>Cytosporaceae</taxon>
        <taxon>Cytospora</taxon>
    </lineage>
</organism>
<dbReference type="AlphaFoldDB" id="A0A423WU68"/>
<proteinExistence type="predicted"/>
<reference evidence="2 3" key="1">
    <citation type="submission" date="2015-09" db="EMBL/GenBank/DDBJ databases">
        <title>Host preference determinants of Valsa canker pathogens revealed by comparative genomics.</title>
        <authorList>
            <person name="Yin Z."/>
            <person name="Huang L."/>
        </authorList>
    </citation>
    <scope>NUCLEOTIDE SEQUENCE [LARGE SCALE GENOMIC DNA]</scope>
    <source>
        <strain evidence="2 3">03-1</strain>
    </source>
</reference>
<dbReference type="InterPro" id="IPR029058">
    <property type="entry name" value="AB_hydrolase_fold"/>
</dbReference>
<dbReference type="Proteomes" id="UP000283895">
    <property type="component" value="Unassembled WGS sequence"/>
</dbReference>
<protein>
    <recommendedName>
        <fullName evidence="1">Alpha/beta hydrolase fold-3 domain-containing protein</fullName>
    </recommendedName>
</protein>
<feature type="domain" description="Alpha/beta hydrolase fold-3" evidence="1">
    <location>
        <begin position="45"/>
        <end position="158"/>
    </location>
</feature>
<dbReference type="EMBL" id="LKEA01000009">
    <property type="protein sequence ID" value="ROW06901.1"/>
    <property type="molecule type" value="Genomic_DNA"/>
</dbReference>
<accession>A0A423WU68</accession>
<comment type="caution">
    <text evidence="2">The sequence shown here is derived from an EMBL/GenBank/DDBJ whole genome shotgun (WGS) entry which is preliminary data.</text>
</comment>
<dbReference type="GO" id="GO:0016787">
    <property type="term" value="F:hydrolase activity"/>
    <property type="evidence" value="ECO:0007669"/>
    <property type="project" value="InterPro"/>
</dbReference>
<dbReference type="SUPFAM" id="SSF53474">
    <property type="entry name" value="alpha/beta-Hydrolases"/>
    <property type="match status" value="1"/>
</dbReference>
<dbReference type="PANTHER" id="PTHR23024:SF24">
    <property type="entry name" value="ALPHA_BETA HYDROLASE FOLD-3 DOMAIN-CONTAINING PROTEIN"/>
    <property type="match status" value="1"/>
</dbReference>
<sequence>MATSKFDGFDKVNLTYKTVRNQPLEATILIPKALPETPSTEYPVLVNWHGGGFVVGHRLYEGWFSPWLIDLALTTPSILITPDYRLLPESNAIDILDDLKDFWTWLHTLPLLTASWRIRPDLSRIACAGTSAGGYLAVQSALLFPELSQIKVLISIAGSLYTNIPYFHIPSPKTILGKRAPAPYKAERIVRAYLNNMKPETIRTSGDAVEMWEFLTCVLQQAYLPRWLGIRLGGGNQADVMTNLEKVESMPPIWVVHGNRDSVY</sequence>
<dbReference type="Gene3D" id="3.40.50.1820">
    <property type="entry name" value="alpha/beta hydrolase"/>
    <property type="match status" value="1"/>
</dbReference>
<name>A0A423WU68_9PEZI</name>